<reference evidence="2 3" key="1">
    <citation type="submission" date="2017-04" db="EMBL/GenBank/DDBJ databases">
        <authorList>
            <person name="Afonso C.L."/>
            <person name="Miller P.J."/>
            <person name="Scott M.A."/>
            <person name="Spackman E."/>
            <person name="Goraichik I."/>
            <person name="Dimitrov K.M."/>
            <person name="Suarez D.L."/>
            <person name="Swayne D.E."/>
        </authorList>
    </citation>
    <scope>NUCLEOTIDE SEQUENCE [LARGE SCALE GENOMIC DNA]</scope>
    <source>
        <strain evidence="2 3">DSM 12555</strain>
    </source>
</reference>
<evidence type="ECO:0000313" key="2">
    <source>
        <dbReference type="EMBL" id="SMC17573.1"/>
    </source>
</evidence>
<name>A0A1W1X153_9CLOT</name>
<dbReference type="Pfam" id="PF09581">
    <property type="entry name" value="Spore_III_AF"/>
    <property type="match status" value="1"/>
</dbReference>
<feature type="transmembrane region" description="Helical" evidence="1">
    <location>
        <begin position="7"/>
        <end position="26"/>
    </location>
</feature>
<keyword evidence="1" id="KW-0472">Membrane</keyword>
<proteinExistence type="predicted"/>
<sequence>MIEWIKNWVINICAAVIFITAVELIIPENKMDKYVKFVMGLILIAVIMNPIVKVLGSKGDMANYINRATNYVNSTSINSNIQQEKASDRDNTISEFKTNLQNTCAKMLKEKFPENNYEVTADVKYTSQEQEISIEDLKIHVKTSGVEKIRKVSIDAKISNTDDGIYSNDKTAVDIKNYLNDELKIDKNNIFVKEDNK</sequence>
<evidence type="ECO:0000313" key="3">
    <source>
        <dbReference type="Proteomes" id="UP000192468"/>
    </source>
</evidence>
<keyword evidence="1" id="KW-1133">Transmembrane helix</keyword>
<dbReference type="STRING" id="1121291.SAMN02745134_00375"/>
<keyword evidence="3" id="KW-1185">Reference proteome</keyword>
<dbReference type="Proteomes" id="UP000192468">
    <property type="component" value="Unassembled WGS sequence"/>
</dbReference>
<dbReference type="RefSeq" id="WP_084113564.1">
    <property type="nucleotide sequence ID" value="NZ_FWXH01000002.1"/>
</dbReference>
<dbReference type="EMBL" id="FWXH01000002">
    <property type="protein sequence ID" value="SMC17573.1"/>
    <property type="molecule type" value="Genomic_DNA"/>
</dbReference>
<evidence type="ECO:0000256" key="1">
    <source>
        <dbReference type="SAM" id="Phobius"/>
    </source>
</evidence>
<keyword evidence="1" id="KW-0812">Transmembrane</keyword>
<organism evidence="2 3">
    <name type="scientific">Clostridium acidisoli DSM 12555</name>
    <dbReference type="NCBI Taxonomy" id="1121291"/>
    <lineage>
        <taxon>Bacteria</taxon>
        <taxon>Bacillati</taxon>
        <taxon>Bacillota</taxon>
        <taxon>Clostridia</taxon>
        <taxon>Eubacteriales</taxon>
        <taxon>Clostridiaceae</taxon>
        <taxon>Clostridium</taxon>
    </lineage>
</organism>
<gene>
    <name evidence="2" type="ORF">SAMN02745134_00375</name>
</gene>
<dbReference type="InterPro" id="IPR014245">
    <property type="entry name" value="Spore_III_AF"/>
</dbReference>
<dbReference type="AlphaFoldDB" id="A0A1W1X153"/>
<feature type="transmembrane region" description="Helical" evidence="1">
    <location>
        <begin position="38"/>
        <end position="56"/>
    </location>
</feature>
<dbReference type="OrthoDB" id="2375554at2"/>
<accession>A0A1W1X153</accession>
<protein>
    <submittedName>
        <fullName evidence="2">Stage III sporulation protein AF</fullName>
    </submittedName>
</protein>
<dbReference type="NCBIfam" id="TIGR02896">
    <property type="entry name" value="spore_III_AF"/>
    <property type="match status" value="1"/>
</dbReference>